<keyword evidence="2" id="KW-0479">Metal-binding</keyword>
<dbReference type="RefSeq" id="WP_183793909.1">
    <property type="nucleotide sequence ID" value="NZ_JACIDU010000015.1"/>
</dbReference>
<keyword evidence="1" id="KW-0004">4Fe-4S</keyword>
<dbReference type="EC" id="2.7.7.7" evidence="10"/>
<keyword evidence="4" id="KW-0378">Hydrolase</keyword>
<dbReference type="PANTHER" id="PTHR33693">
    <property type="entry name" value="TYPE-5 URACIL-DNA GLYCOSYLASE"/>
    <property type="match status" value="1"/>
</dbReference>
<dbReference type="SMART" id="SM00987">
    <property type="entry name" value="UreE_C"/>
    <property type="match status" value="1"/>
</dbReference>
<evidence type="ECO:0000256" key="3">
    <source>
        <dbReference type="ARBA" id="ARBA00022763"/>
    </source>
</evidence>
<keyword evidence="5" id="KW-0408">Iron</keyword>
<evidence type="ECO:0000256" key="4">
    <source>
        <dbReference type="ARBA" id="ARBA00022801"/>
    </source>
</evidence>
<dbReference type="SMART" id="SM00986">
    <property type="entry name" value="UDG"/>
    <property type="match status" value="1"/>
</dbReference>
<sequence length="283" mass="30274">MIEASHLDAPELAALLHFYADAGVEWLVEDEAVDSFAAFAEARAAQQAASPARQAPARTERPAAATQAPAAPAIQSGNVTVPNVEAVAMAREVAAQARSLEDLRERLIAFNGCNLRHSALSTIFASGGTDSGLMVIGPLPEQDDEREGIAFSGPPGLLLERMIGAIGLKREAVLATTLIPWRTPGNRAPLPHEVDICRPFIERQVELANPRALLLLGNLTARTFFGANGNIHQLRGHWRDLTFGELVVPALASLHPSELMKAPRAKPQAWADLLSLAGRMGMI</sequence>
<organism evidence="10 11">
    <name type="scientific">Allorhizobium borbori</name>
    <dbReference type="NCBI Taxonomy" id="485907"/>
    <lineage>
        <taxon>Bacteria</taxon>
        <taxon>Pseudomonadati</taxon>
        <taxon>Pseudomonadota</taxon>
        <taxon>Alphaproteobacteria</taxon>
        <taxon>Hyphomicrobiales</taxon>
        <taxon>Rhizobiaceae</taxon>
        <taxon>Rhizobium/Agrobacterium group</taxon>
        <taxon>Allorhizobium</taxon>
    </lineage>
</organism>
<dbReference type="InterPro" id="IPR036895">
    <property type="entry name" value="Uracil-DNA_glycosylase-like_sf"/>
</dbReference>
<dbReference type="GO" id="GO:0046872">
    <property type="term" value="F:metal ion binding"/>
    <property type="evidence" value="ECO:0007669"/>
    <property type="project" value="UniProtKB-KW"/>
</dbReference>
<protein>
    <submittedName>
        <fullName evidence="10">DNA polymerase</fullName>
        <ecNumber evidence="10">2.7.7.7</ecNumber>
    </submittedName>
</protein>
<name>A0A7W6K485_9HYPH</name>
<keyword evidence="11" id="KW-1185">Reference proteome</keyword>
<feature type="region of interest" description="Disordered" evidence="8">
    <location>
        <begin position="49"/>
        <end position="71"/>
    </location>
</feature>
<dbReference type="Pfam" id="PF03167">
    <property type="entry name" value="UDG"/>
    <property type="match status" value="1"/>
</dbReference>
<dbReference type="CDD" id="cd10030">
    <property type="entry name" value="UDG-F4_TTUDGA_SPO1dp_like"/>
    <property type="match status" value="1"/>
</dbReference>
<dbReference type="InterPro" id="IPR005122">
    <property type="entry name" value="Uracil-DNA_glycosylase-like"/>
</dbReference>
<dbReference type="GO" id="GO:0051539">
    <property type="term" value="F:4 iron, 4 sulfur cluster binding"/>
    <property type="evidence" value="ECO:0007669"/>
    <property type="project" value="UniProtKB-KW"/>
</dbReference>
<dbReference type="Gene3D" id="3.40.470.10">
    <property type="entry name" value="Uracil-DNA glycosylase-like domain"/>
    <property type="match status" value="1"/>
</dbReference>
<evidence type="ECO:0000259" key="9">
    <source>
        <dbReference type="SMART" id="SM00986"/>
    </source>
</evidence>
<feature type="domain" description="Uracil-DNA glycosylase-like" evidence="9">
    <location>
        <begin position="124"/>
        <end position="274"/>
    </location>
</feature>
<proteinExistence type="predicted"/>
<evidence type="ECO:0000313" key="11">
    <source>
        <dbReference type="Proteomes" id="UP000584824"/>
    </source>
</evidence>
<comment type="caution">
    <text evidence="10">The sequence shown here is derived from an EMBL/GenBank/DDBJ whole genome shotgun (WGS) entry which is preliminary data.</text>
</comment>
<keyword evidence="10" id="KW-0808">Transferase</keyword>
<dbReference type="SUPFAM" id="SSF52141">
    <property type="entry name" value="Uracil-DNA glycosylase-like"/>
    <property type="match status" value="1"/>
</dbReference>
<gene>
    <name evidence="10" type="ORF">GGQ66_003414</name>
</gene>
<dbReference type="Proteomes" id="UP000584824">
    <property type="component" value="Unassembled WGS sequence"/>
</dbReference>
<dbReference type="InterPro" id="IPR051536">
    <property type="entry name" value="UDG_Type-4/5"/>
</dbReference>
<evidence type="ECO:0000256" key="5">
    <source>
        <dbReference type="ARBA" id="ARBA00023004"/>
    </source>
</evidence>
<dbReference type="AlphaFoldDB" id="A0A7W6K485"/>
<evidence type="ECO:0000256" key="7">
    <source>
        <dbReference type="ARBA" id="ARBA00023204"/>
    </source>
</evidence>
<keyword evidence="6" id="KW-0411">Iron-sulfur</keyword>
<dbReference type="GO" id="GO:0097506">
    <property type="term" value="F:deaminated base DNA N-glycosylase activity"/>
    <property type="evidence" value="ECO:0007669"/>
    <property type="project" value="UniProtKB-ARBA"/>
</dbReference>
<keyword evidence="3" id="KW-0227">DNA damage</keyword>
<keyword evidence="7" id="KW-0234">DNA repair</keyword>
<reference evidence="10 11" key="1">
    <citation type="submission" date="2020-08" db="EMBL/GenBank/DDBJ databases">
        <title>Genomic Encyclopedia of Type Strains, Phase IV (KMG-IV): sequencing the most valuable type-strain genomes for metagenomic binning, comparative biology and taxonomic classification.</title>
        <authorList>
            <person name="Goeker M."/>
        </authorList>
    </citation>
    <scope>NUCLEOTIDE SEQUENCE [LARGE SCALE GENOMIC DNA]</scope>
    <source>
        <strain evidence="10 11">DSM 26385</strain>
    </source>
</reference>
<evidence type="ECO:0000313" key="10">
    <source>
        <dbReference type="EMBL" id="MBB4104832.1"/>
    </source>
</evidence>
<dbReference type="GO" id="GO:0003887">
    <property type="term" value="F:DNA-directed DNA polymerase activity"/>
    <property type="evidence" value="ECO:0007669"/>
    <property type="project" value="UniProtKB-EC"/>
</dbReference>
<evidence type="ECO:0000256" key="2">
    <source>
        <dbReference type="ARBA" id="ARBA00022723"/>
    </source>
</evidence>
<dbReference type="PANTHER" id="PTHR33693:SF1">
    <property type="entry name" value="TYPE-4 URACIL-DNA GLYCOSYLASE"/>
    <property type="match status" value="1"/>
</dbReference>
<dbReference type="EMBL" id="JACIDU010000015">
    <property type="protein sequence ID" value="MBB4104832.1"/>
    <property type="molecule type" value="Genomic_DNA"/>
</dbReference>
<dbReference type="GO" id="GO:0006281">
    <property type="term" value="P:DNA repair"/>
    <property type="evidence" value="ECO:0007669"/>
    <property type="project" value="UniProtKB-KW"/>
</dbReference>
<evidence type="ECO:0000256" key="6">
    <source>
        <dbReference type="ARBA" id="ARBA00023014"/>
    </source>
</evidence>
<evidence type="ECO:0000256" key="8">
    <source>
        <dbReference type="SAM" id="MobiDB-lite"/>
    </source>
</evidence>
<keyword evidence="10" id="KW-0548">Nucleotidyltransferase</keyword>
<evidence type="ECO:0000256" key="1">
    <source>
        <dbReference type="ARBA" id="ARBA00022485"/>
    </source>
</evidence>
<accession>A0A7W6K485</accession>